<dbReference type="AlphaFoldDB" id="A0A0U3MMR0"/>
<protein>
    <submittedName>
        <fullName evidence="1">Uncharacterized protein</fullName>
    </submittedName>
</protein>
<gene>
    <name evidence="1" type="ORF">RD2015_1117</name>
</gene>
<name>A0A0U3MMR0_9BURK</name>
<sequence length="107" mass="12250">MFFPHVDCEPVHLRFTRTRRFSEFCKTQFAGPSVHLQVLEFLERLSGHFSNLIVYDEAEDILAEGEDMSLDEAFDKALAFIKDGLLEYPDAQMKVRLPSGRIADLIG</sequence>
<dbReference type="EMBL" id="CP013729">
    <property type="protein sequence ID" value="ALV05610.1"/>
    <property type="molecule type" value="Genomic_DNA"/>
</dbReference>
<dbReference type="Proteomes" id="UP000060699">
    <property type="component" value="Chromosome"/>
</dbReference>
<evidence type="ECO:0000313" key="1">
    <source>
        <dbReference type="EMBL" id="ALV05610.1"/>
    </source>
</evidence>
<evidence type="ECO:0000313" key="2">
    <source>
        <dbReference type="Proteomes" id="UP000060699"/>
    </source>
</evidence>
<organism evidence="1 2">
    <name type="scientific">Roseateles depolymerans</name>
    <dbReference type="NCBI Taxonomy" id="76731"/>
    <lineage>
        <taxon>Bacteria</taxon>
        <taxon>Pseudomonadati</taxon>
        <taxon>Pseudomonadota</taxon>
        <taxon>Betaproteobacteria</taxon>
        <taxon>Burkholderiales</taxon>
        <taxon>Sphaerotilaceae</taxon>
        <taxon>Roseateles</taxon>
    </lineage>
</organism>
<dbReference type="KEGG" id="rdp:RD2015_1117"/>
<keyword evidence="2" id="KW-1185">Reference proteome</keyword>
<proteinExistence type="predicted"/>
<accession>A0A0U3MMR0</accession>
<reference evidence="1 2" key="1">
    <citation type="submission" date="2015-12" db="EMBL/GenBank/DDBJ databases">
        <title>Complete genome of Roseateles depolymerans KCTC 42856.</title>
        <authorList>
            <person name="Kim K.M."/>
        </authorList>
    </citation>
    <scope>NUCLEOTIDE SEQUENCE [LARGE SCALE GENOMIC DNA]</scope>
    <source>
        <strain evidence="1 2">KCTC 42856</strain>
    </source>
</reference>